<gene>
    <name evidence="2" type="ORF">ACFPN9_09435</name>
</gene>
<accession>A0ABW0P1C5</accession>
<reference evidence="3" key="1">
    <citation type="journal article" date="2019" name="Int. J. Syst. Evol. Microbiol.">
        <title>The Global Catalogue of Microorganisms (GCM) 10K type strain sequencing project: providing services to taxonomists for standard genome sequencing and annotation.</title>
        <authorList>
            <consortium name="The Broad Institute Genomics Platform"/>
            <consortium name="The Broad Institute Genome Sequencing Center for Infectious Disease"/>
            <person name="Wu L."/>
            <person name="Ma J."/>
        </authorList>
    </citation>
    <scope>NUCLEOTIDE SEQUENCE [LARGE SCALE GENOMIC DNA]</scope>
    <source>
        <strain evidence="3">CCUG 43117</strain>
    </source>
</reference>
<evidence type="ECO:0000256" key="1">
    <source>
        <dbReference type="SAM" id="Phobius"/>
    </source>
</evidence>
<evidence type="ECO:0000313" key="3">
    <source>
        <dbReference type="Proteomes" id="UP001596060"/>
    </source>
</evidence>
<dbReference type="EMBL" id="JBHSLU010000017">
    <property type="protein sequence ID" value="MFC5505478.1"/>
    <property type="molecule type" value="Genomic_DNA"/>
</dbReference>
<name>A0ABW0P1C5_9HYPH</name>
<feature type="transmembrane region" description="Helical" evidence="1">
    <location>
        <begin position="51"/>
        <end position="72"/>
    </location>
</feature>
<keyword evidence="1" id="KW-0812">Transmembrane</keyword>
<sequence>MSNQTISSRNSMSRSERQFILSYMPAAFAAGSLVGSILMMSIGLLRLMPEFLGFSLHGLGFALAIAAVAILFEQNSAEYRSQMIAVTDALRDARRRWLLTTAALGALAPNLINLLLRL</sequence>
<keyword evidence="1" id="KW-0472">Membrane</keyword>
<feature type="transmembrane region" description="Helical" evidence="1">
    <location>
        <begin position="97"/>
        <end position="116"/>
    </location>
</feature>
<protein>
    <submittedName>
        <fullName evidence="2">Uncharacterized protein</fullName>
    </submittedName>
</protein>
<keyword evidence="1" id="KW-1133">Transmembrane helix</keyword>
<dbReference type="RefSeq" id="WP_377816639.1">
    <property type="nucleotide sequence ID" value="NZ_JBHSLU010000017.1"/>
</dbReference>
<proteinExistence type="predicted"/>
<dbReference type="Proteomes" id="UP001596060">
    <property type="component" value="Unassembled WGS sequence"/>
</dbReference>
<organism evidence="2 3">
    <name type="scientific">Bosea massiliensis</name>
    <dbReference type="NCBI Taxonomy" id="151419"/>
    <lineage>
        <taxon>Bacteria</taxon>
        <taxon>Pseudomonadati</taxon>
        <taxon>Pseudomonadota</taxon>
        <taxon>Alphaproteobacteria</taxon>
        <taxon>Hyphomicrobiales</taxon>
        <taxon>Boseaceae</taxon>
        <taxon>Bosea</taxon>
    </lineage>
</organism>
<evidence type="ECO:0000313" key="2">
    <source>
        <dbReference type="EMBL" id="MFC5505478.1"/>
    </source>
</evidence>
<keyword evidence="3" id="KW-1185">Reference proteome</keyword>
<feature type="transmembrane region" description="Helical" evidence="1">
    <location>
        <begin position="20"/>
        <end position="45"/>
    </location>
</feature>
<comment type="caution">
    <text evidence="2">The sequence shown here is derived from an EMBL/GenBank/DDBJ whole genome shotgun (WGS) entry which is preliminary data.</text>
</comment>